<dbReference type="InterPro" id="IPR041611">
    <property type="entry name" value="SKICH"/>
</dbReference>
<evidence type="ECO:0000313" key="3">
    <source>
        <dbReference type="Ensembl" id="ENSNVIP00000004569.1"/>
    </source>
</evidence>
<reference evidence="3" key="2">
    <citation type="submission" date="2025-09" db="UniProtKB">
        <authorList>
            <consortium name="Ensembl"/>
        </authorList>
    </citation>
    <scope>IDENTIFICATION</scope>
</reference>
<sequence>MLPLSLKGVTVISLQEVPLQTSSFAHVISQNVAKSYLLNMESLWLNRHLHIHLHPKDWVGIFKVGGSTACDYYTILWSPNPEHYIEGLTVNFEN</sequence>
<organism evidence="3 4">
    <name type="scientific">Neovison vison</name>
    <name type="common">American mink</name>
    <name type="synonym">Mustela vison</name>
    <dbReference type="NCBI Taxonomy" id="452646"/>
    <lineage>
        <taxon>Eukaryota</taxon>
        <taxon>Metazoa</taxon>
        <taxon>Chordata</taxon>
        <taxon>Craniata</taxon>
        <taxon>Vertebrata</taxon>
        <taxon>Euteleostomi</taxon>
        <taxon>Mammalia</taxon>
        <taxon>Eutheria</taxon>
        <taxon>Laurasiatheria</taxon>
        <taxon>Carnivora</taxon>
        <taxon>Caniformia</taxon>
        <taxon>Musteloidea</taxon>
        <taxon>Mustelidae</taxon>
        <taxon>Mustelinae</taxon>
        <taxon>Neogale</taxon>
    </lineage>
</organism>
<dbReference type="Gene3D" id="2.60.40.2840">
    <property type="match status" value="1"/>
</dbReference>
<dbReference type="AlphaFoldDB" id="A0A8C7EKG2"/>
<dbReference type="PANTHER" id="PTHR31915:SF8">
    <property type="entry name" value="TAX1-BINDING PROTEIN 1"/>
    <property type="match status" value="1"/>
</dbReference>
<dbReference type="GO" id="GO:0043066">
    <property type="term" value="P:negative regulation of apoptotic process"/>
    <property type="evidence" value="ECO:0007669"/>
    <property type="project" value="TreeGrafter"/>
</dbReference>
<dbReference type="Pfam" id="PF17751">
    <property type="entry name" value="SKICH"/>
    <property type="match status" value="1"/>
</dbReference>
<keyword evidence="4" id="KW-1185">Reference proteome</keyword>
<name>A0A8C7EKG2_NEOVI</name>
<feature type="domain" description="SKICH" evidence="2">
    <location>
        <begin position="50"/>
        <end position="81"/>
    </location>
</feature>
<evidence type="ECO:0000313" key="4">
    <source>
        <dbReference type="Proteomes" id="UP000694425"/>
    </source>
</evidence>
<protein>
    <recommendedName>
        <fullName evidence="2">SKICH domain-containing protein</fullName>
    </recommendedName>
</protein>
<dbReference type="PANTHER" id="PTHR31915">
    <property type="entry name" value="SKICH DOMAIN-CONTAINING PROTEIN"/>
    <property type="match status" value="1"/>
</dbReference>
<dbReference type="Proteomes" id="UP000694425">
    <property type="component" value="Unplaced"/>
</dbReference>
<keyword evidence="1" id="KW-0175">Coiled coil</keyword>
<evidence type="ECO:0000259" key="2">
    <source>
        <dbReference type="Pfam" id="PF17751"/>
    </source>
</evidence>
<reference evidence="3" key="1">
    <citation type="submission" date="2025-08" db="UniProtKB">
        <authorList>
            <consortium name="Ensembl"/>
        </authorList>
    </citation>
    <scope>IDENTIFICATION</scope>
</reference>
<dbReference type="InterPro" id="IPR051002">
    <property type="entry name" value="UBA_autophagy_assoc_protein"/>
</dbReference>
<evidence type="ECO:0000256" key="1">
    <source>
        <dbReference type="ARBA" id="ARBA00023054"/>
    </source>
</evidence>
<dbReference type="Ensembl" id="ENSNVIT00000005385.1">
    <property type="protein sequence ID" value="ENSNVIP00000004569.1"/>
    <property type="gene ID" value="ENSNVIG00000003685.1"/>
</dbReference>
<proteinExistence type="predicted"/>
<accession>A0A8C7EKG2</accession>